<proteinExistence type="predicted"/>
<dbReference type="Gene3D" id="1.10.10.60">
    <property type="entry name" value="Homeodomain-like"/>
    <property type="match status" value="2"/>
</dbReference>
<keyword evidence="1" id="KW-0805">Transcription regulation</keyword>
<accession>A0A1Z4LSV6</accession>
<dbReference type="Pfam" id="PF12833">
    <property type="entry name" value="HTH_18"/>
    <property type="match status" value="1"/>
</dbReference>
<gene>
    <name evidence="5" type="ORF">NIES267_37370</name>
</gene>
<dbReference type="PROSITE" id="PS00041">
    <property type="entry name" value="HTH_ARAC_FAMILY_1"/>
    <property type="match status" value="1"/>
</dbReference>
<dbReference type="GO" id="GO:0043565">
    <property type="term" value="F:sequence-specific DNA binding"/>
    <property type="evidence" value="ECO:0007669"/>
    <property type="project" value="InterPro"/>
</dbReference>
<dbReference type="PANTHER" id="PTHR46796">
    <property type="entry name" value="HTH-TYPE TRANSCRIPTIONAL ACTIVATOR RHAS-RELATED"/>
    <property type="match status" value="1"/>
</dbReference>
<reference evidence="5 6" key="1">
    <citation type="submission" date="2017-06" db="EMBL/GenBank/DDBJ databases">
        <title>Genome sequencing of cyanobaciteial culture collection at National Institute for Environmental Studies (NIES).</title>
        <authorList>
            <person name="Hirose Y."/>
            <person name="Shimura Y."/>
            <person name="Fujisawa T."/>
            <person name="Nakamura Y."/>
            <person name="Kawachi M."/>
        </authorList>
    </citation>
    <scope>NUCLEOTIDE SEQUENCE [LARGE SCALE GENOMIC DNA]</scope>
    <source>
        <strain evidence="5 6">NIES-267</strain>
    </source>
</reference>
<protein>
    <submittedName>
        <fullName evidence="5">AraC family transcriptional regulator</fullName>
    </submittedName>
</protein>
<dbReference type="PROSITE" id="PS01124">
    <property type="entry name" value="HTH_ARAC_FAMILY_2"/>
    <property type="match status" value="1"/>
</dbReference>
<name>A0A1Z4LSV6_9CYAN</name>
<dbReference type="SMART" id="SM00342">
    <property type="entry name" value="HTH_ARAC"/>
    <property type="match status" value="1"/>
</dbReference>
<dbReference type="SUPFAM" id="SSF46689">
    <property type="entry name" value="Homeodomain-like"/>
    <property type="match status" value="2"/>
</dbReference>
<keyword evidence="2" id="KW-0238">DNA-binding</keyword>
<dbReference type="AlphaFoldDB" id="A0A1Z4LSV6"/>
<dbReference type="InterPro" id="IPR018062">
    <property type="entry name" value="HTH_AraC-typ_CS"/>
</dbReference>
<sequence>MEAETLLCSIPGVSLQPPIFEKSILLNGSGISYVSSNPGHFKEHTDPHFKIAIPFENASIFTTWQTASGKRKQKYVRQGNVSIVPADLPHETTIENKLEMIVINFERLQIEKLADELIGKSVEIIEKWAAQDTLIRQLGLELRQEFIQGSPRILYAESVVNILSTHLIRHYSKDKIEIKNCDSKISAHQLKKVIDYINENLEDNLTLAELAVVAKMSQYRFARGFKNSTGFSPHKYLILQRIERAQNLLNQNKLSIAEISYQLGFTSQSHFTTAFRKITGITPKSYRDNQ</sequence>
<dbReference type="InterPro" id="IPR050204">
    <property type="entry name" value="AraC_XylS_family_regulators"/>
</dbReference>
<dbReference type="GO" id="GO:0003700">
    <property type="term" value="F:DNA-binding transcription factor activity"/>
    <property type="evidence" value="ECO:0007669"/>
    <property type="project" value="InterPro"/>
</dbReference>
<evidence type="ECO:0000313" key="6">
    <source>
        <dbReference type="Proteomes" id="UP000218418"/>
    </source>
</evidence>
<dbReference type="InterPro" id="IPR009057">
    <property type="entry name" value="Homeodomain-like_sf"/>
</dbReference>
<dbReference type="PANTHER" id="PTHR46796:SF6">
    <property type="entry name" value="ARAC SUBFAMILY"/>
    <property type="match status" value="1"/>
</dbReference>
<evidence type="ECO:0000256" key="3">
    <source>
        <dbReference type="ARBA" id="ARBA00023163"/>
    </source>
</evidence>
<organism evidence="5 6">
    <name type="scientific">Calothrix parasitica NIES-267</name>
    <dbReference type="NCBI Taxonomy" id="1973488"/>
    <lineage>
        <taxon>Bacteria</taxon>
        <taxon>Bacillati</taxon>
        <taxon>Cyanobacteriota</taxon>
        <taxon>Cyanophyceae</taxon>
        <taxon>Nostocales</taxon>
        <taxon>Calotrichaceae</taxon>
        <taxon>Calothrix</taxon>
    </lineage>
</organism>
<evidence type="ECO:0000256" key="2">
    <source>
        <dbReference type="ARBA" id="ARBA00023125"/>
    </source>
</evidence>
<dbReference type="Proteomes" id="UP000218418">
    <property type="component" value="Chromosome"/>
</dbReference>
<keyword evidence="6" id="KW-1185">Reference proteome</keyword>
<dbReference type="OrthoDB" id="9801721at2"/>
<evidence type="ECO:0000259" key="4">
    <source>
        <dbReference type="PROSITE" id="PS01124"/>
    </source>
</evidence>
<evidence type="ECO:0000313" key="5">
    <source>
        <dbReference type="EMBL" id="BAY84241.1"/>
    </source>
</evidence>
<dbReference type="PRINTS" id="PR00032">
    <property type="entry name" value="HTHARAC"/>
</dbReference>
<evidence type="ECO:0000256" key="1">
    <source>
        <dbReference type="ARBA" id="ARBA00023015"/>
    </source>
</evidence>
<feature type="domain" description="HTH araC/xylS-type" evidence="4">
    <location>
        <begin position="191"/>
        <end position="289"/>
    </location>
</feature>
<dbReference type="InterPro" id="IPR020449">
    <property type="entry name" value="Tscrpt_reg_AraC-type_HTH"/>
</dbReference>
<dbReference type="InterPro" id="IPR018060">
    <property type="entry name" value="HTH_AraC"/>
</dbReference>
<keyword evidence="3" id="KW-0804">Transcription</keyword>
<dbReference type="EMBL" id="AP018227">
    <property type="protein sequence ID" value="BAY84241.1"/>
    <property type="molecule type" value="Genomic_DNA"/>
</dbReference>